<dbReference type="PROSITE" id="PS00041">
    <property type="entry name" value="HTH_ARAC_FAMILY_1"/>
    <property type="match status" value="1"/>
</dbReference>
<dbReference type="InterPro" id="IPR050204">
    <property type="entry name" value="AraC_XylS_family_regulators"/>
</dbReference>
<dbReference type="Proteomes" id="UP000266906">
    <property type="component" value="Unassembled WGS sequence"/>
</dbReference>
<dbReference type="SMART" id="SM00342">
    <property type="entry name" value="HTH_ARAC"/>
    <property type="match status" value="1"/>
</dbReference>
<keyword evidence="6" id="KW-1185">Reference proteome</keyword>
<dbReference type="InterPro" id="IPR018060">
    <property type="entry name" value="HTH_AraC"/>
</dbReference>
<name>A0A3N4SJ27_9ACTN</name>
<proteinExistence type="predicted"/>
<evidence type="ECO:0000313" key="6">
    <source>
        <dbReference type="Proteomes" id="UP000266906"/>
    </source>
</evidence>
<organism evidence="5 6">
    <name type="scientific">Kitasatospora cineracea</name>
    <dbReference type="NCBI Taxonomy" id="88074"/>
    <lineage>
        <taxon>Bacteria</taxon>
        <taxon>Bacillati</taxon>
        <taxon>Actinomycetota</taxon>
        <taxon>Actinomycetes</taxon>
        <taxon>Kitasatosporales</taxon>
        <taxon>Streptomycetaceae</taxon>
        <taxon>Kitasatospora</taxon>
    </lineage>
</organism>
<protein>
    <submittedName>
        <fullName evidence="5">AraC family transcriptional regulator</fullName>
    </submittedName>
</protein>
<evidence type="ECO:0000313" key="5">
    <source>
        <dbReference type="EMBL" id="RPE36494.1"/>
    </source>
</evidence>
<evidence type="ECO:0000259" key="4">
    <source>
        <dbReference type="PROSITE" id="PS01124"/>
    </source>
</evidence>
<comment type="caution">
    <text evidence="5">The sequence shown here is derived from an EMBL/GenBank/DDBJ whole genome shotgun (WGS) entry which is preliminary data.</text>
</comment>
<dbReference type="PANTHER" id="PTHR46796">
    <property type="entry name" value="HTH-TYPE TRANSCRIPTIONAL ACTIVATOR RHAS-RELATED"/>
    <property type="match status" value="1"/>
</dbReference>
<dbReference type="GO" id="GO:0043565">
    <property type="term" value="F:sequence-specific DNA binding"/>
    <property type="evidence" value="ECO:0007669"/>
    <property type="project" value="InterPro"/>
</dbReference>
<evidence type="ECO:0000256" key="3">
    <source>
        <dbReference type="ARBA" id="ARBA00023163"/>
    </source>
</evidence>
<accession>A0A3N4SJ27</accession>
<dbReference type="PROSITE" id="PS01124">
    <property type="entry name" value="HTH_ARAC_FAMILY_2"/>
    <property type="match status" value="1"/>
</dbReference>
<evidence type="ECO:0000256" key="1">
    <source>
        <dbReference type="ARBA" id="ARBA00023015"/>
    </source>
</evidence>
<dbReference type="Gene3D" id="1.10.10.60">
    <property type="entry name" value="Homeodomain-like"/>
    <property type="match status" value="1"/>
</dbReference>
<dbReference type="InterPro" id="IPR009057">
    <property type="entry name" value="Homeodomain-like_sf"/>
</dbReference>
<dbReference type="GO" id="GO:0003700">
    <property type="term" value="F:DNA-binding transcription factor activity"/>
    <property type="evidence" value="ECO:0007669"/>
    <property type="project" value="InterPro"/>
</dbReference>
<dbReference type="EMBL" id="RKQG01000001">
    <property type="protein sequence ID" value="RPE36494.1"/>
    <property type="molecule type" value="Genomic_DNA"/>
</dbReference>
<dbReference type="Pfam" id="PF12833">
    <property type="entry name" value="HTH_18"/>
    <property type="match status" value="1"/>
</dbReference>
<gene>
    <name evidence="5" type="ORF">EDD38_4869</name>
</gene>
<dbReference type="PANTHER" id="PTHR46796:SF12">
    <property type="entry name" value="HTH-TYPE DNA-BINDING TRANSCRIPTIONAL ACTIVATOR EUTR"/>
    <property type="match status" value="1"/>
</dbReference>
<keyword evidence="3" id="KW-0804">Transcription</keyword>
<reference evidence="5 6" key="1">
    <citation type="submission" date="2018-11" db="EMBL/GenBank/DDBJ databases">
        <title>Sequencing the genomes of 1000 actinobacteria strains.</title>
        <authorList>
            <person name="Klenk H.-P."/>
        </authorList>
    </citation>
    <scope>NUCLEOTIDE SEQUENCE [LARGE SCALE GENOMIC DNA]</scope>
    <source>
        <strain evidence="5 6">DSM 44781</strain>
    </source>
</reference>
<keyword evidence="2" id="KW-0238">DNA-binding</keyword>
<keyword evidence="1" id="KW-0805">Transcription regulation</keyword>
<dbReference type="SUPFAM" id="SSF46689">
    <property type="entry name" value="Homeodomain-like"/>
    <property type="match status" value="2"/>
</dbReference>
<feature type="domain" description="HTH araC/xylS-type" evidence="4">
    <location>
        <begin position="213"/>
        <end position="314"/>
    </location>
</feature>
<dbReference type="AlphaFoldDB" id="A0A3N4SJ27"/>
<dbReference type="InterPro" id="IPR018062">
    <property type="entry name" value="HTH_AraC-typ_CS"/>
</dbReference>
<sequence>MPMETLRFDSRSVDDTEEFLSTAYTPMRIGGPVEDARVRISRHAVERLSVDRLSFGYDMAFDAHGLPGVCLISMHSGTLVDRTGGREQVYGPGDTFLLAPPGTPYRGEVRSARYTIAMFDPALLSGLDPSGTGAPVRLTGTRPLTPAAGRALGSAVAHLRDHVLGDASRPPTGLLVSTAAQHLAAMTLAALPHSARTDPVRADRTDATPATLRRALAWIDAHADRDVTLADIARAACVTPRALQYAFRRHLGTTPLAHLRHVRLQAAHRDLLAADPATATVTDIAMRWGFAHPGHFAAHYRTAFRTTPHTTLRRTDHPAG</sequence>
<evidence type="ECO:0000256" key="2">
    <source>
        <dbReference type="ARBA" id="ARBA00023125"/>
    </source>
</evidence>